<comment type="caution">
    <text evidence="1">The sequence shown here is derived from an EMBL/GenBank/DDBJ whole genome shotgun (WGS) entry which is preliminary data.</text>
</comment>
<evidence type="ECO:0000313" key="1">
    <source>
        <dbReference type="EMBL" id="TWH10046.1"/>
    </source>
</evidence>
<dbReference type="SUPFAM" id="SSF50939">
    <property type="entry name" value="Sialidases"/>
    <property type="match status" value="1"/>
</dbReference>
<evidence type="ECO:0008006" key="3">
    <source>
        <dbReference type="Google" id="ProtNLM"/>
    </source>
</evidence>
<proteinExistence type="predicted"/>
<organism evidence="1 2">
    <name type="scientific">Pseudoxanthomonas taiwanensis J19</name>
    <dbReference type="NCBI Taxonomy" id="935569"/>
    <lineage>
        <taxon>Bacteria</taxon>
        <taxon>Pseudomonadati</taxon>
        <taxon>Pseudomonadota</taxon>
        <taxon>Gammaproteobacteria</taxon>
        <taxon>Lysobacterales</taxon>
        <taxon>Lysobacteraceae</taxon>
        <taxon>Pseudoxanthomonas</taxon>
    </lineage>
</organism>
<reference evidence="1 2" key="1">
    <citation type="submission" date="2019-07" db="EMBL/GenBank/DDBJ databases">
        <title>Genome sequencing of lignin-degrading bacterial isolates.</title>
        <authorList>
            <person name="Gladden J."/>
        </authorList>
    </citation>
    <scope>NUCLEOTIDE SEQUENCE [LARGE SCALE GENOMIC DNA]</scope>
    <source>
        <strain evidence="1 2">J19</strain>
    </source>
</reference>
<name>A0A562DKH2_9GAMM</name>
<protein>
    <recommendedName>
        <fullName evidence="3">Exo-alpha-sialidase</fullName>
    </recommendedName>
</protein>
<dbReference type="Gene3D" id="2.120.10.10">
    <property type="match status" value="1"/>
</dbReference>
<dbReference type="AlphaFoldDB" id="A0A562DKH2"/>
<sequence length="324" mass="34418">MNWADTPHVYALGDGSLWAHWLRNTGPSRMDYGIVLARSGDDGRSWTPAAAVHPGGSRGDHGFVSFWEQGQGQLGIAWLDSRQKAAAAGGGHDGHDGDGHHGGAAMMLRAAVHGADGAQLREWPLDASTCDCCPTAAARSGKGVVVVYRGRGAGEIRDIRIVRFDGQAWTPPRPVHADGWHFAGCPVNGPAVAAQGPRVWVAWYTEAGGWPELRAAVSQDGGDSFAAPVTLVRGPQLLGRVAVAAADDQLYAAWLEELPEGLQLLRLMRYTADLRRGEMQVVATFPARGRASGMPRMQVADGAAWLVWTEVVDGTPALRGAVAR</sequence>
<gene>
    <name evidence="1" type="ORF">L613_003000000030</name>
</gene>
<keyword evidence="2" id="KW-1185">Reference proteome</keyword>
<dbReference type="EMBL" id="VLJS01000059">
    <property type="protein sequence ID" value="TWH10046.1"/>
    <property type="molecule type" value="Genomic_DNA"/>
</dbReference>
<dbReference type="Proteomes" id="UP000321583">
    <property type="component" value="Unassembled WGS sequence"/>
</dbReference>
<evidence type="ECO:0000313" key="2">
    <source>
        <dbReference type="Proteomes" id="UP000321583"/>
    </source>
</evidence>
<dbReference type="InterPro" id="IPR036278">
    <property type="entry name" value="Sialidase_sf"/>
</dbReference>
<accession>A0A562DKH2</accession>